<evidence type="ECO:0000313" key="13">
    <source>
        <dbReference type="Proteomes" id="UP000092605"/>
    </source>
</evidence>
<evidence type="ECO:0000313" key="12">
    <source>
        <dbReference type="EMBL" id="SHL05300.1"/>
    </source>
</evidence>
<feature type="active site" evidence="10">
    <location>
        <position position="48"/>
    </location>
</feature>
<dbReference type="GO" id="GO:0019171">
    <property type="term" value="F:(3R)-hydroxyacyl-[acyl-carrier-protein] dehydratase activity"/>
    <property type="evidence" value="ECO:0007669"/>
    <property type="project" value="UniProtKB-EC"/>
</dbReference>
<comment type="similarity">
    <text evidence="3 10">Belongs to the thioester dehydratase family. FabZ subfamily.</text>
</comment>
<evidence type="ECO:0000256" key="2">
    <source>
        <dbReference type="ARBA" id="ARBA00004496"/>
    </source>
</evidence>
<keyword evidence="7 10" id="KW-0443">Lipid metabolism</keyword>
<keyword evidence="8 10" id="KW-0456">Lyase</keyword>
<evidence type="ECO:0000256" key="7">
    <source>
        <dbReference type="ARBA" id="ARBA00023098"/>
    </source>
</evidence>
<dbReference type="GO" id="GO:0016020">
    <property type="term" value="C:membrane"/>
    <property type="evidence" value="ECO:0007669"/>
    <property type="project" value="GOC"/>
</dbReference>
<dbReference type="Pfam" id="PF07977">
    <property type="entry name" value="FabA"/>
    <property type="match status" value="1"/>
</dbReference>
<sequence length="147" mass="16378">MLNIDEIKNIIPHRYPFLLVDKILELEPGKRAVGIKNVTVNEPFFQGHFPEYPLMPGVLIVEAMAQVGAIAILSLDEYKGKLGVFTGIDDVRFKKEVRPSDVLKMEVELIAMRRGIGKAQAKAYVGEDLVCSGNLMFAIVDKKSSNF</sequence>
<dbReference type="EMBL" id="FRBG01000010">
    <property type="protein sequence ID" value="SHL05300.1"/>
    <property type="molecule type" value="Genomic_DNA"/>
</dbReference>
<dbReference type="FunFam" id="3.10.129.10:FF:000001">
    <property type="entry name" value="3-hydroxyacyl-[acyl-carrier-protein] dehydratase FabZ"/>
    <property type="match status" value="1"/>
</dbReference>
<dbReference type="Proteomes" id="UP000092605">
    <property type="component" value="Unassembled WGS sequence"/>
</dbReference>
<organism evidence="11 13">
    <name type="scientific">Alkalithermobacter thermoalcaliphilus JW-YL-7 = DSM 7308</name>
    <dbReference type="NCBI Taxonomy" id="1121328"/>
    <lineage>
        <taxon>Bacteria</taxon>
        <taxon>Bacillati</taxon>
        <taxon>Bacillota</taxon>
        <taxon>Clostridia</taxon>
        <taxon>Peptostreptococcales</taxon>
        <taxon>Tepidibacteraceae</taxon>
        <taxon>Alkalithermobacter</taxon>
    </lineage>
</organism>
<evidence type="ECO:0000313" key="14">
    <source>
        <dbReference type="Proteomes" id="UP000323392"/>
    </source>
</evidence>
<reference evidence="11 13" key="1">
    <citation type="submission" date="2016-02" db="EMBL/GenBank/DDBJ databases">
        <title>Draft genome sequence for Clostridium paradoxum JW-YL-7.</title>
        <authorList>
            <person name="Utturkar S.M."/>
            <person name="Lancaster A."/>
            <person name="Poole F.L."/>
            <person name="Adams M.W."/>
            <person name="Brown S.D."/>
        </authorList>
    </citation>
    <scope>NUCLEOTIDE SEQUENCE [LARGE SCALE GENOMIC DNA]</scope>
    <source>
        <strain evidence="11 13">JW-YL-7</strain>
    </source>
</reference>
<dbReference type="Gene3D" id="3.10.129.10">
    <property type="entry name" value="Hotdog Thioesterase"/>
    <property type="match status" value="1"/>
</dbReference>
<comment type="caution">
    <text evidence="11">The sequence shown here is derived from an EMBL/GenBank/DDBJ whole genome shotgun (WGS) entry which is preliminary data.</text>
</comment>
<dbReference type="EC" id="4.2.1.59" evidence="10"/>
<dbReference type="SUPFAM" id="SSF54637">
    <property type="entry name" value="Thioesterase/thiol ester dehydrase-isomerase"/>
    <property type="match status" value="1"/>
</dbReference>
<keyword evidence="4 10" id="KW-0963">Cytoplasm</keyword>
<dbReference type="OrthoDB" id="9772788at2"/>
<dbReference type="CDD" id="cd01288">
    <property type="entry name" value="FabZ"/>
    <property type="match status" value="1"/>
</dbReference>
<keyword evidence="6 10" id="KW-0441">Lipid A biosynthesis</keyword>
<dbReference type="STRING" id="1121328.JWYL7_0123"/>
<evidence type="ECO:0000256" key="8">
    <source>
        <dbReference type="ARBA" id="ARBA00023239"/>
    </source>
</evidence>
<evidence type="ECO:0000313" key="11">
    <source>
        <dbReference type="EMBL" id="KXZ39048.1"/>
    </source>
</evidence>
<comment type="subcellular location">
    <subcellularLocation>
        <location evidence="2 10">Cytoplasm</location>
    </subcellularLocation>
</comment>
<dbReference type="GO" id="GO:0009245">
    <property type="term" value="P:lipid A biosynthetic process"/>
    <property type="evidence" value="ECO:0007669"/>
    <property type="project" value="UniProtKB-UniRule"/>
</dbReference>
<proteinExistence type="inferred from homology"/>
<comment type="function">
    <text evidence="9 10">Involved in unsaturated fatty acids biosynthesis. Catalyzes the dehydration of short chain beta-hydroxyacyl-ACPs and long chain saturated and unsaturated beta-hydroxyacyl-ACPs.</text>
</comment>
<dbReference type="NCBIfam" id="TIGR01750">
    <property type="entry name" value="fabZ"/>
    <property type="match status" value="1"/>
</dbReference>
<dbReference type="EMBL" id="LSFY01000001">
    <property type="protein sequence ID" value="KXZ39048.1"/>
    <property type="molecule type" value="Genomic_DNA"/>
</dbReference>
<dbReference type="AlphaFoldDB" id="A0A150FNB5"/>
<gene>
    <name evidence="10" type="primary">fabZ</name>
    <name evidence="11" type="ORF">JWYL7_0123</name>
    <name evidence="12" type="ORF">SAMN05661008_01367</name>
</gene>
<accession>A0A150FNB5</accession>
<name>A0A150FNB5_CLOPD</name>
<evidence type="ECO:0000256" key="4">
    <source>
        <dbReference type="ARBA" id="ARBA00022490"/>
    </source>
</evidence>
<evidence type="ECO:0000256" key="1">
    <source>
        <dbReference type="ARBA" id="ARBA00001055"/>
    </source>
</evidence>
<keyword evidence="14" id="KW-1185">Reference proteome</keyword>
<evidence type="ECO:0000256" key="6">
    <source>
        <dbReference type="ARBA" id="ARBA00022556"/>
    </source>
</evidence>
<dbReference type="InterPro" id="IPR010084">
    <property type="entry name" value="FabZ"/>
</dbReference>
<dbReference type="RefSeq" id="WP_066067531.1">
    <property type="nucleotide sequence ID" value="NZ_FRBG01000010.1"/>
</dbReference>
<evidence type="ECO:0000256" key="10">
    <source>
        <dbReference type="HAMAP-Rule" id="MF_00406"/>
    </source>
</evidence>
<dbReference type="GO" id="GO:0006633">
    <property type="term" value="P:fatty acid biosynthetic process"/>
    <property type="evidence" value="ECO:0007669"/>
    <property type="project" value="UniProtKB-UniRule"/>
</dbReference>
<evidence type="ECO:0000256" key="9">
    <source>
        <dbReference type="ARBA" id="ARBA00025049"/>
    </source>
</evidence>
<dbReference type="PANTHER" id="PTHR30272">
    <property type="entry name" value="3-HYDROXYACYL-[ACYL-CARRIER-PROTEIN] DEHYDRATASE"/>
    <property type="match status" value="1"/>
</dbReference>
<dbReference type="PATRIC" id="fig|1121328.3.peg.121"/>
<dbReference type="InterPro" id="IPR029069">
    <property type="entry name" value="HotDog_dom_sf"/>
</dbReference>
<dbReference type="Proteomes" id="UP000323392">
    <property type="component" value="Unassembled WGS sequence"/>
</dbReference>
<dbReference type="InterPro" id="IPR013114">
    <property type="entry name" value="FabA_FabZ"/>
</dbReference>
<dbReference type="GO" id="GO:0005737">
    <property type="term" value="C:cytoplasm"/>
    <property type="evidence" value="ECO:0007669"/>
    <property type="project" value="UniProtKB-SubCell"/>
</dbReference>
<reference evidence="12 14" key="2">
    <citation type="submission" date="2016-11" db="EMBL/GenBank/DDBJ databases">
        <authorList>
            <person name="Varghese N."/>
            <person name="Submissions S."/>
        </authorList>
    </citation>
    <scope>NUCLEOTIDE SEQUENCE [LARGE SCALE GENOMIC DNA]</scope>
    <source>
        <strain evidence="12 14">DSM 7308</strain>
    </source>
</reference>
<dbReference type="HAMAP" id="MF_00406">
    <property type="entry name" value="FabZ"/>
    <property type="match status" value="1"/>
</dbReference>
<evidence type="ECO:0000256" key="5">
    <source>
        <dbReference type="ARBA" id="ARBA00022516"/>
    </source>
</evidence>
<dbReference type="NCBIfam" id="NF000582">
    <property type="entry name" value="PRK00006.1"/>
    <property type="match status" value="1"/>
</dbReference>
<protein>
    <recommendedName>
        <fullName evidence="10">3-hydroxyacyl-[acyl-carrier-protein] dehydratase FabZ</fullName>
        <ecNumber evidence="10">4.2.1.59</ecNumber>
    </recommendedName>
    <alternativeName>
        <fullName evidence="10">(3R)-hydroxymyristoyl-[acyl-carrier-protein] dehydratase</fullName>
        <shortName evidence="10">(3R)-hydroxymyristoyl-ACP dehydrase</shortName>
    </alternativeName>
    <alternativeName>
        <fullName evidence="10">Beta-hydroxyacyl-ACP dehydratase</fullName>
    </alternativeName>
</protein>
<dbReference type="PANTHER" id="PTHR30272:SF1">
    <property type="entry name" value="3-HYDROXYACYL-[ACYL-CARRIER-PROTEIN] DEHYDRATASE"/>
    <property type="match status" value="1"/>
</dbReference>
<keyword evidence="5 10" id="KW-0444">Lipid biosynthesis</keyword>
<evidence type="ECO:0000256" key="3">
    <source>
        <dbReference type="ARBA" id="ARBA00009174"/>
    </source>
</evidence>
<comment type="catalytic activity">
    <reaction evidence="1 10">
        <text>a (3R)-hydroxyacyl-[ACP] = a (2E)-enoyl-[ACP] + H2O</text>
        <dbReference type="Rhea" id="RHEA:13097"/>
        <dbReference type="Rhea" id="RHEA-COMP:9925"/>
        <dbReference type="Rhea" id="RHEA-COMP:9945"/>
        <dbReference type="ChEBI" id="CHEBI:15377"/>
        <dbReference type="ChEBI" id="CHEBI:78784"/>
        <dbReference type="ChEBI" id="CHEBI:78827"/>
        <dbReference type="EC" id="4.2.1.59"/>
    </reaction>
</comment>